<dbReference type="GO" id="GO:0016740">
    <property type="term" value="F:transferase activity"/>
    <property type="evidence" value="ECO:0007669"/>
    <property type="project" value="UniProtKB-KW"/>
</dbReference>
<proteinExistence type="predicted"/>
<organism evidence="2 3">
    <name type="scientific">[Clostridium] asparagiforme DSM 15981</name>
    <dbReference type="NCBI Taxonomy" id="518636"/>
    <lineage>
        <taxon>Bacteria</taxon>
        <taxon>Bacillati</taxon>
        <taxon>Bacillota</taxon>
        <taxon>Clostridia</taxon>
        <taxon>Lachnospirales</taxon>
        <taxon>Lachnospiraceae</taxon>
        <taxon>Enterocloster</taxon>
    </lineage>
</organism>
<sequence>MIETLHENGKEYGFMEFKVVTISAATPYERGVQHGQAARDLIERGIARYQEHFQKAEQAPWSMVRQKAMGFVPILEREYEDLLEEIRGIAGGSGVDFEDMMVLNTRYELLKFPIQECTTFAVLPEASANRHTYLGMNWDNVGWMRDSSLLLKVDELNGTRYFCMTEAGQLIRHGFNNHGVAVVTNNLLSTGDKDQPGVPTNFMRRRILTSKTLEEAVQSVRNAPRSVSCNLMAASAEGNAVDMEVNPVRLSELHPTGGILTHANHFATNRDICRSKGGNFRDVRLYSLLEQRRGSIDPAFITDCLKDHYKADPASHEAICKHIPQAGESVGQDPASCSVTIASQIYDLDAREALVCCGNPCTGSYTKYTL</sequence>
<dbReference type="NCBIfam" id="NF040521">
    <property type="entry name" value="C45_proenzyme"/>
    <property type="match status" value="1"/>
</dbReference>
<reference evidence="2 3" key="1">
    <citation type="submission" date="2009-02" db="EMBL/GenBank/DDBJ databases">
        <title>Draft genome sequence of Clostridium asparagiforme (DSM 15981).</title>
        <authorList>
            <person name="Sudarsanam P."/>
            <person name="Ley R."/>
            <person name="Guruge J."/>
            <person name="Turnbaugh P.J."/>
            <person name="Mahowald M."/>
            <person name="Liep D."/>
            <person name="Gordon J."/>
        </authorList>
    </citation>
    <scope>NUCLEOTIDE SEQUENCE [LARGE SCALE GENOMIC DNA]</scope>
    <source>
        <strain evidence="2 3">DSM 15981</strain>
    </source>
</reference>
<dbReference type="EMBL" id="ACCJ01000345">
    <property type="protein sequence ID" value="EEG53703.1"/>
    <property type="molecule type" value="Genomic_DNA"/>
</dbReference>
<dbReference type="AlphaFoldDB" id="C0D4N3"/>
<gene>
    <name evidence="2" type="ORF">CLOSTASPAR_04228</name>
</gene>
<evidence type="ECO:0000313" key="2">
    <source>
        <dbReference type="EMBL" id="EEG53703.1"/>
    </source>
</evidence>
<dbReference type="Pfam" id="PF03417">
    <property type="entry name" value="AAT"/>
    <property type="match status" value="1"/>
</dbReference>
<dbReference type="Gene3D" id="3.60.60.10">
    <property type="entry name" value="Penicillin V Acylase, Chain A"/>
    <property type="match status" value="1"/>
</dbReference>
<protein>
    <submittedName>
        <fullName evidence="2">Acyl-coenzyme A:6-aminopenicillanic acid acyl-transferase</fullName>
    </submittedName>
</protein>
<dbReference type="PANTHER" id="PTHR34180">
    <property type="entry name" value="PEPTIDASE C45"/>
    <property type="match status" value="1"/>
</dbReference>
<dbReference type="Gene3D" id="1.10.10.2120">
    <property type="match status" value="1"/>
</dbReference>
<accession>C0D4N3</accession>
<feature type="domain" description="Peptidase C45 hydrolase" evidence="1">
    <location>
        <begin position="132"/>
        <end position="268"/>
    </location>
</feature>
<evidence type="ECO:0000259" key="1">
    <source>
        <dbReference type="Pfam" id="PF03417"/>
    </source>
</evidence>
<dbReference type="Proteomes" id="UP000004756">
    <property type="component" value="Unassembled WGS sequence"/>
</dbReference>
<dbReference type="HOGENOM" id="CLU_037787_0_1_9"/>
<keyword evidence="3" id="KW-1185">Reference proteome</keyword>
<dbReference type="PANTHER" id="PTHR34180:SF1">
    <property type="entry name" value="BETA-ALANYL-DOPAMINE_CARCININE HYDROLASE"/>
    <property type="match status" value="1"/>
</dbReference>
<dbReference type="InterPro" id="IPR005079">
    <property type="entry name" value="Peptidase_C45_hydrolase"/>
</dbReference>
<dbReference type="InterPro" id="IPR047801">
    <property type="entry name" value="Peptidase_C45"/>
</dbReference>
<dbReference type="InterPro" id="IPR047794">
    <property type="entry name" value="C45_proenzyme-like"/>
</dbReference>
<keyword evidence="2" id="KW-0808">Transferase</keyword>
<comment type="caution">
    <text evidence="2">The sequence shown here is derived from an EMBL/GenBank/DDBJ whole genome shotgun (WGS) entry which is preliminary data.</text>
</comment>
<name>C0D4N3_9FIRM</name>
<evidence type="ECO:0000313" key="3">
    <source>
        <dbReference type="Proteomes" id="UP000004756"/>
    </source>
</evidence>